<proteinExistence type="predicted"/>
<dbReference type="Pfam" id="PF03625">
    <property type="entry name" value="DUF302"/>
    <property type="match status" value="1"/>
</dbReference>
<sequence length="275" mass="31348">MQEEESILLRFINARIDETGGPEDVDINELVEHAISLADELAPTHIRAVRESAASRVKWRRRTGYTVRRKINRDWKDTYEGPRGRCHELERSEHRMSDQTFTSVPHQVVRWSIDTGAFFADFRARYEAAVPVLDTKRMERLRADRADWDTVLRAAAENAPHGFMRFWSTDVGGTMQLAGDAGDCSSYLMGNHAIAERMYRHDPAVMLYAPLRAAIHRDELGITRFSIDQPSTRFSSFDTPEITAVGEELDRKVIHLLQVLDVPVPDTLFAGPVNQ</sequence>
<protein>
    <submittedName>
        <fullName evidence="2">Uncharacterized protein (DUF302 family)</fullName>
    </submittedName>
</protein>
<reference evidence="2 3" key="1">
    <citation type="submission" date="2019-02" db="EMBL/GenBank/DDBJ databases">
        <title>Sequencing the genomes of 1000 actinobacteria strains.</title>
        <authorList>
            <person name="Klenk H.-P."/>
        </authorList>
    </citation>
    <scope>NUCLEOTIDE SEQUENCE [LARGE SCALE GENOMIC DNA]</scope>
    <source>
        <strain evidence="2 3">DSM 45612</strain>
    </source>
</reference>
<dbReference type="SUPFAM" id="SSF103247">
    <property type="entry name" value="TT1751-like"/>
    <property type="match status" value="1"/>
</dbReference>
<dbReference type="InterPro" id="IPR005180">
    <property type="entry name" value="DUF302"/>
</dbReference>
<dbReference type="Proteomes" id="UP000294114">
    <property type="component" value="Unassembled WGS sequence"/>
</dbReference>
<evidence type="ECO:0000313" key="2">
    <source>
        <dbReference type="EMBL" id="RZU73137.1"/>
    </source>
</evidence>
<keyword evidence="3" id="KW-1185">Reference proteome</keyword>
<dbReference type="AlphaFoldDB" id="A0A4Q8B6B1"/>
<feature type="domain" description="DUF302" evidence="1">
    <location>
        <begin position="170"/>
        <end position="230"/>
    </location>
</feature>
<accession>A0A4Q8B6B1</accession>
<evidence type="ECO:0000313" key="3">
    <source>
        <dbReference type="Proteomes" id="UP000294114"/>
    </source>
</evidence>
<dbReference type="CDD" id="cd14797">
    <property type="entry name" value="DUF302"/>
    <property type="match status" value="1"/>
</dbReference>
<name>A0A4Q8B6B1_9ACTN</name>
<organism evidence="2 3">
    <name type="scientific">Micromonospora kangleipakensis</name>
    <dbReference type="NCBI Taxonomy" id="1077942"/>
    <lineage>
        <taxon>Bacteria</taxon>
        <taxon>Bacillati</taxon>
        <taxon>Actinomycetota</taxon>
        <taxon>Actinomycetes</taxon>
        <taxon>Micromonosporales</taxon>
        <taxon>Micromonosporaceae</taxon>
        <taxon>Micromonospora</taxon>
    </lineage>
</organism>
<dbReference type="InterPro" id="IPR035923">
    <property type="entry name" value="TT1751-like_sf"/>
</dbReference>
<dbReference type="EMBL" id="SHLD01000001">
    <property type="protein sequence ID" value="RZU73137.1"/>
    <property type="molecule type" value="Genomic_DNA"/>
</dbReference>
<comment type="caution">
    <text evidence="2">The sequence shown here is derived from an EMBL/GenBank/DDBJ whole genome shotgun (WGS) entry which is preliminary data.</text>
</comment>
<gene>
    <name evidence="2" type="ORF">EV384_1535</name>
</gene>
<dbReference type="Gene3D" id="3.30.310.70">
    <property type="entry name" value="TT1751-like domain"/>
    <property type="match status" value="1"/>
</dbReference>
<evidence type="ECO:0000259" key="1">
    <source>
        <dbReference type="Pfam" id="PF03625"/>
    </source>
</evidence>
<dbReference type="RefSeq" id="WP_207232263.1">
    <property type="nucleotide sequence ID" value="NZ_SHLD01000001.1"/>
</dbReference>